<comment type="similarity">
    <text evidence="3 11">Belongs to the PrsA family.</text>
</comment>
<dbReference type="InterPro" id="IPR023058">
    <property type="entry name" value="PPIase_PpiC_CS"/>
</dbReference>
<dbReference type="PANTHER" id="PTHR47245:SF1">
    <property type="entry name" value="FOLDASE PROTEIN PRSA"/>
    <property type="match status" value="1"/>
</dbReference>
<dbReference type="HAMAP" id="MF_01145">
    <property type="entry name" value="Foldase_PrsA"/>
    <property type="match status" value="1"/>
</dbReference>
<dbReference type="InterPro" id="IPR046357">
    <property type="entry name" value="PPIase_dom_sf"/>
</dbReference>
<keyword evidence="16" id="KW-1185">Reference proteome</keyword>
<feature type="compositionally biased region" description="Acidic residues" evidence="12">
    <location>
        <begin position="287"/>
        <end position="323"/>
    </location>
</feature>
<dbReference type="Proteomes" id="UP000019102">
    <property type="component" value="Unassembled WGS sequence"/>
</dbReference>
<dbReference type="OrthoDB" id="14196at2"/>
<evidence type="ECO:0000256" key="1">
    <source>
        <dbReference type="ARBA" id="ARBA00000971"/>
    </source>
</evidence>
<keyword evidence="8 11" id="KW-0564">Palmitate</keyword>
<keyword evidence="9 11" id="KW-0413">Isomerase</keyword>
<dbReference type="EMBL" id="BAVS01000028">
    <property type="protein sequence ID" value="GAE94672.1"/>
    <property type="molecule type" value="Genomic_DNA"/>
</dbReference>
<proteinExistence type="inferred from homology"/>
<reference evidence="15 16" key="1">
    <citation type="journal article" date="2014" name="Genome Announc.">
        <title>Draft Genome Sequence of the Boron-Tolerant and Moderately Halotolerant Bacterium Gracilibacillus boraciitolerans JCM 21714T.</title>
        <authorList>
            <person name="Ahmed I."/>
            <person name="Oshima K."/>
            <person name="Suda W."/>
            <person name="Kitamura K."/>
            <person name="Iida T."/>
            <person name="Ohmori Y."/>
            <person name="Fujiwara T."/>
            <person name="Hattori M."/>
            <person name="Ohkuma M."/>
        </authorList>
    </citation>
    <scope>NUCLEOTIDE SEQUENCE [LARGE SCALE GENOMIC DNA]</scope>
    <source>
        <strain evidence="15 16">JCM 21714</strain>
    </source>
</reference>
<dbReference type="SUPFAM" id="SSF109998">
    <property type="entry name" value="Triger factor/SurA peptide-binding domain-like"/>
    <property type="match status" value="1"/>
</dbReference>
<evidence type="ECO:0000256" key="8">
    <source>
        <dbReference type="ARBA" id="ARBA00023139"/>
    </source>
</evidence>
<protein>
    <recommendedName>
        <fullName evidence="11">Foldase protein PrsA</fullName>
        <ecNumber evidence="11">5.2.1.8</ecNumber>
    </recommendedName>
</protein>
<dbReference type="GO" id="GO:0015031">
    <property type="term" value="P:protein transport"/>
    <property type="evidence" value="ECO:0007669"/>
    <property type="project" value="InterPro"/>
</dbReference>
<sequence length="323" mass="36204">MKKIAITATVAASIFALSACSSDESETVVTTDSGDITKEAFYEELKAENGDQVLQKLVLETILEDKYDVSEEEVDEEIQTFKDQYGEQFETILNQIGYENEEAFREDIRVNLLQEKAATEDIEVTDEEIEKRYERIQYDLVASHILVDNEETAKEVKEKLDNGADFAELAKEYSSDGSAEDGGDLGQFGKGKMVPGFEDAAYNLEVGEISEPVQTENGFHIIKVTDRIEVEDAEPLEDVKNQLTREIAQTKIDQTAFQTKIQDLIANAKIDVKIDEFKDLFKQPEAPETETSEEPTSEEETGNADEEANTTEEESGSTEEQTE</sequence>
<dbReference type="AlphaFoldDB" id="W4VNA1"/>
<evidence type="ECO:0000256" key="12">
    <source>
        <dbReference type="SAM" id="MobiDB-lite"/>
    </source>
</evidence>
<keyword evidence="4 11" id="KW-1003">Cell membrane</keyword>
<evidence type="ECO:0000256" key="10">
    <source>
        <dbReference type="ARBA" id="ARBA00023288"/>
    </source>
</evidence>
<dbReference type="eggNOG" id="COG0760">
    <property type="taxonomic scope" value="Bacteria"/>
</dbReference>
<feature type="region of interest" description="Disordered" evidence="12">
    <location>
        <begin position="281"/>
        <end position="323"/>
    </location>
</feature>
<dbReference type="RefSeq" id="WP_035725333.1">
    <property type="nucleotide sequence ID" value="NZ_BAVS01000028.1"/>
</dbReference>
<comment type="subcellular location">
    <subcellularLocation>
        <location evidence="2 11">Cell membrane</location>
        <topology evidence="2 11">Lipid-anchor</topology>
    </subcellularLocation>
</comment>
<evidence type="ECO:0000256" key="6">
    <source>
        <dbReference type="ARBA" id="ARBA00023110"/>
    </source>
</evidence>
<dbReference type="STRING" id="1298598.JCM21714_3851"/>
<gene>
    <name evidence="11" type="primary">prsA</name>
    <name evidence="15" type="ORF">JCM21714_3851</name>
</gene>
<evidence type="ECO:0000256" key="5">
    <source>
        <dbReference type="ARBA" id="ARBA00022729"/>
    </source>
</evidence>
<dbReference type="InterPro" id="IPR050245">
    <property type="entry name" value="PrsA_foldase"/>
</dbReference>
<dbReference type="Gene3D" id="1.10.3120.10">
    <property type="entry name" value="Trigger factor, C-terminal domain"/>
    <property type="match status" value="1"/>
</dbReference>
<keyword evidence="10 11" id="KW-0449">Lipoprotein</keyword>
<dbReference type="GO" id="GO:0006457">
    <property type="term" value="P:protein folding"/>
    <property type="evidence" value="ECO:0007669"/>
    <property type="project" value="UniProtKB-UniRule"/>
</dbReference>
<evidence type="ECO:0000256" key="7">
    <source>
        <dbReference type="ARBA" id="ARBA00023136"/>
    </source>
</evidence>
<feature type="chain" id="PRO_5008977438" description="Foldase protein PrsA" evidence="13">
    <location>
        <begin position="22"/>
        <end position="323"/>
    </location>
</feature>
<dbReference type="InterPro" id="IPR037041">
    <property type="entry name" value="Trigger_fac_C_sf"/>
</dbReference>
<name>W4VNA1_9BACI</name>
<evidence type="ECO:0000256" key="3">
    <source>
        <dbReference type="ARBA" id="ARBA00006071"/>
    </source>
</evidence>
<keyword evidence="7 11" id="KW-0472">Membrane</keyword>
<dbReference type="Pfam" id="PF00639">
    <property type="entry name" value="Rotamase"/>
    <property type="match status" value="1"/>
</dbReference>
<dbReference type="Gene3D" id="3.10.50.40">
    <property type="match status" value="1"/>
</dbReference>
<keyword evidence="6 11" id="KW-0697">Rotamase</keyword>
<dbReference type="PROSITE" id="PS01096">
    <property type="entry name" value="PPIC_PPIASE_1"/>
    <property type="match status" value="1"/>
</dbReference>
<evidence type="ECO:0000313" key="16">
    <source>
        <dbReference type="Proteomes" id="UP000019102"/>
    </source>
</evidence>
<evidence type="ECO:0000256" key="9">
    <source>
        <dbReference type="ARBA" id="ARBA00023235"/>
    </source>
</evidence>
<dbReference type="GO" id="GO:0005886">
    <property type="term" value="C:plasma membrane"/>
    <property type="evidence" value="ECO:0007669"/>
    <property type="project" value="UniProtKB-SubCell"/>
</dbReference>
<dbReference type="PANTHER" id="PTHR47245">
    <property type="entry name" value="PEPTIDYLPROLYL ISOMERASE"/>
    <property type="match status" value="1"/>
</dbReference>
<dbReference type="EC" id="5.2.1.8" evidence="11"/>
<dbReference type="PROSITE" id="PS51257">
    <property type="entry name" value="PROKAR_LIPOPROTEIN"/>
    <property type="match status" value="1"/>
</dbReference>
<accession>W4VNA1</accession>
<evidence type="ECO:0000256" key="2">
    <source>
        <dbReference type="ARBA" id="ARBA00004193"/>
    </source>
</evidence>
<evidence type="ECO:0000256" key="11">
    <source>
        <dbReference type="HAMAP-Rule" id="MF_01145"/>
    </source>
</evidence>
<dbReference type="InterPro" id="IPR027304">
    <property type="entry name" value="Trigger_fact/SurA_dom_sf"/>
</dbReference>
<evidence type="ECO:0000256" key="4">
    <source>
        <dbReference type="ARBA" id="ARBA00022475"/>
    </source>
</evidence>
<evidence type="ECO:0000313" key="15">
    <source>
        <dbReference type="EMBL" id="GAE94672.1"/>
    </source>
</evidence>
<organism evidence="15 16">
    <name type="scientific">Gracilibacillus boraciitolerans JCM 21714</name>
    <dbReference type="NCBI Taxonomy" id="1298598"/>
    <lineage>
        <taxon>Bacteria</taxon>
        <taxon>Bacillati</taxon>
        <taxon>Bacillota</taxon>
        <taxon>Bacilli</taxon>
        <taxon>Bacillales</taxon>
        <taxon>Bacillaceae</taxon>
        <taxon>Gracilibacillus</taxon>
    </lineage>
</organism>
<dbReference type="InterPro" id="IPR023059">
    <property type="entry name" value="Foldase_PrsA"/>
</dbReference>
<dbReference type="PROSITE" id="PS50198">
    <property type="entry name" value="PPIC_PPIASE_2"/>
    <property type="match status" value="1"/>
</dbReference>
<dbReference type="GO" id="GO:0003755">
    <property type="term" value="F:peptidyl-prolyl cis-trans isomerase activity"/>
    <property type="evidence" value="ECO:0007669"/>
    <property type="project" value="UniProtKB-UniRule"/>
</dbReference>
<comment type="function">
    <text evidence="11">Plays a major role in protein secretion by helping the post-translocational extracellular folding of several secreted proteins.</text>
</comment>
<feature type="signal peptide" evidence="13">
    <location>
        <begin position="1"/>
        <end position="21"/>
    </location>
</feature>
<evidence type="ECO:0000259" key="14">
    <source>
        <dbReference type="PROSITE" id="PS50198"/>
    </source>
</evidence>
<comment type="caution">
    <text evidence="15">The sequence shown here is derived from an EMBL/GenBank/DDBJ whole genome shotgun (WGS) entry which is preliminary data.</text>
</comment>
<feature type="domain" description="PpiC" evidence="14">
    <location>
        <begin position="137"/>
        <end position="226"/>
    </location>
</feature>
<evidence type="ECO:0000256" key="13">
    <source>
        <dbReference type="SAM" id="SignalP"/>
    </source>
</evidence>
<dbReference type="InterPro" id="IPR000297">
    <property type="entry name" value="PPIase_PpiC"/>
</dbReference>
<comment type="catalytic activity">
    <reaction evidence="1 11">
        <text>[protein]-peptidylproline (omega=180) = [protein]-peptidylproline (omega=0)</text>
        <dbReference type="Rhea" id="RHEA:16237"/>
        <dbReference type="Rhea" id="RHEA-COMP:10747"/>
        <dbReference type="Rhea" id="RHEA-COMP:10748"/>
        <dbReference type="ChEBI" id="CHEBI:83833"/>
        <dbReference type="ChEBI" id="CHEBI:83834"/>
        <dbReference type="EC" id="5.2.1.8"/>
    </reaction>
</comment>
<keyword evidence="5 11" id="KW-0732">Signal</keyword>
<dbReference type="SUPFAM" id="SSF54534">
    <property type="entry name" value="FKBP-like"/>
    <property type="match status" value="1"/>
</dbReference>